<dbReference type="Proteomes" id="UP000663929">
    <property type="component" value="Chromosome"/>
</dbReference>
<proteinExistence type="predicted"/>
<dbReference type="Gene3D" id="2.120.10.30">
    <property type="entry name" value="TolB, C-terminal domain"/>
    <property type="match status" value="1"/>
</dbReference>
<keyword evidence="2" id="KW-1185">Reference proteome</keyword>
<dbReference type="EMBL" id="CP071793">
    <property type="protein sequence ID" value="QTD50065.1"/>
    <property type="molecule type" value="Genomic_DNA"/>
</dbReference>
<name>A0A8A4TU57_SULCO</name>
<gene>
    <name evidence="1" type="ORF">J3U87_31155</name>
</gene>
<accession>A0A8A4TU57</accession>
<protein>
    <recommendedName>
        <fullName evidence="3">6-bladed beta-propeller</fullName>
    </recommendedName>
</protein>
<dbReference type="RefSeq" id="WP_237379696.1">
    <property type="nucleotide sequence ID" value="NZ_CP071793.1"/>
</dbReference>
<dbReference type="AlphaFoldDB" id="A0A8A4TU57"/>
<sequence length="302" mass="33988">MMVILWMLTMAGPGFTRSGLRLEHEDFIKPVAVVSAEEPGAFYVLDRGAHCVHHLKHGALLHTIGRQGRGPGELVDPIAMGLKDGLIWVYDAGSGKIVSFETDGKLHAERKTVRAATASFEEDAIILHTPLASTLYQVIDYQGNLQAEFGRGMQQEVDFQNLDRFLRVHTRDETYLYSLKVDGSEWVRFSWAEPDRAQSVRMGFDPSSFSAERKIQATGENVFTIRNGQPVKAAQIREGILWVLLENENEEESSSILGFDAQGRLRHRFPTKSYYQNFIIQGSLAYGFNYLDAFIEVLTLSN</sequence>
<dbReference type="InterPro" id="IPR011042">
    <property type="entry name" value="6-blade_b-propeller_TolB-like"/>
</dbReference>
<evidence type="ECO:0008006" key="3">
    <source>
        <dbReference type="Google" id="ProtNLM"/>
    </source>
</evidence>
<dbReference type="KEGG" id="scor:J3U87_31155"/>
<organism evidence="1 2">
    <name type="scientific">Sulfidibacter corallicola</name>
    <dbReference type="NCBI Taxonomy" id="2818388"/>
    <lineage>
        <taxon>Bacteria</taxon>
        <taxon>Pseudomonadati</taxon>
        <taxon>Acidobacteriota</taxon>
        <taxon>Holophagae</taxon>
        <taxon>Acanthopleuribacterales</taxon>
        <taxon>Acanthopleuribacteraceae</taxon>
        <taxon>Sulfidibacter</taxon>
    </lineage>
</organism>
<evidence type="ECO:0000313" key="1">
    <source>
        <dbReference type="EMBL" id="QTD50065.1"/>
    </source>
</evidence>
<evidence type="ECO:0000313" key="2">
    <source>
        <dbReference type="Proteomes" id="UP000663929"/>
    </source>
</evidence>
<reference evidence="1" key="1">
    <citation type="submission" date="2021-03" db="EMBL/GenBank/DDBJ databases">
        <title>Acanthopleuribacteraceae sp. M133.</title>
        <authorList>
            <person name="Wang G."/>
        </authorList>
    </citation>
    <scope>NUCLEOTIDE SEQUENCE</scope>
    <source>
        <strain evidence="1">M133</strain>
    </source>
</reference>